<protein>
    <recommendedName>
        <fullName evidence="4">DUF1622 domain-containing protein</fullName>
    </recommendedName>
</protein>
<evidence type="ECO:0000256" key="1">
    <source>
        <dbReference type="SAM" id="Phobius"/>
    </source>
</evidence>
<keyword evidence="1" id="KW-0472">Membrane</keyword>
<dbReference type="AlphaFoldDB" id="A0A810NE00"/>
<reference evidence="2" key="1">
    <citation type="submission" date="2020-08" db="EMBL/GenBank/DDBJ databases">
        <title>Whole genome shotgun sequence of Polymorphospora rubra NBRC 101157.</title>
        <authorList>
            <person name="Komaki H."/>
            <person name="Tamura T."/>
        </authorList>
    </citation>
    <scope>NUCLEOTIDE SEQUENCE</scope>
    <source>
        <strain evidence="2">NBRC 101157</strain>
    </source>
</reference>
<dbReference type="KEGG" id="pry:Prubr_73100"/>
<accession>A0A810NE00</accession>
<keyword evidence="1" id="KW-1133">Transmembrane helix</keyword>
<dbReference type="Proteomes" id="UP000680866">
    <property type="component" value="Chromosome"/>
</dbReference>
<evidence type="ECO:0000313" key="3">
    <source>
        <dbReference type="Proteomes" id="UP000680866"/>
    </source>
</evidence>
<dbReference type="RefSeq" id="WP_212820096.1">
    <property type="nucleotide sequence ID" value="NZ_AP023359.1"/>
</dbReference>
<dbReference type="EMBL" id="AP023359">
    <property type="protein sequence ID" value="BCJ70289.1"/>
    <property type="molecule type" value="Genomic_DNA"/>
</dbReference>
<proteinExistence type="predicted"/>
<evidence type="ECO:0000313" key="2">
    <source>
        <dbReference type="EMBL" id="BCJ70289.1"/>
    </source>
</evidence>
<keyword evidence="3" id="KW-1185">Reference proteome</keyword>
<name>A0A810NE00_9ACTN</name>
<keyword evidence="1" id="KW-0812">Transmembrane</keyword>
<organism evidence="2 3">
    <name type="scientific">Polymorphospora rubra</name>
    <dbReference type="NCBI Taxonomy" id="338584"/>
    <lineage>
        <taxon>Bacteria</taxon>
        <taxon>Bacillati</taxon>
        <taxon>Actinomycetota</taxon>
        <taxon>Actinomycetes</taxon>
        <taxon>Micromonosporales</taxon>
        <taxon>Micromonosporaceae</taxon>
        <taxon>Polymorphospora</taxon>
    </lineage>
</organism>
<feature type="transmembrane region" description="Helical" evidence="1">
    <location>
        <begin position="6"/>
        <end position="25"/>
    </location>
</feature>
<evidence type="ECO:0008006" key="4">
    <source>
        <dbReference type="Google" id="ProtNLM"/>
    </source>
</evidence>
<gene>
    <name evidence="2" type="ORF">Prubr_73100</name>
</gene>
<sequence>MTTLVGYASLACVAAGIVAAGVVLLVSRSGRLALRVALDLWVAAGLLRLALPPQWDQLLGTAAIIAVRQLVTVALTPRGGDPG</sequence>